<protein>
    <recommendedName>
        <fullName evidence="6">Gustatory receptor</fullName>
    </recommendedName>
</protein>
<feature type="transmembrane region" description="Helical" evidence="6">
    <location>
        <begin position="257"/>
        <end position="278"/>
    </location>
</feature>
<comment type="subcellular location">
    <subcellularLocation>
        <location evidence="1 6">Cell membrane</location>
        <topology evidence="1 6">Multi-pass membrane protein</topology>
    </subcellularLocation>
</comment>
<keyword evidence="8" id="KW-1185">Reference proteome</keyword>
<dbReference type="AlphaFoldDB" id="A0A8S0ZC49"/>
<gene>
    <name evidence="7" type="ORF">APLA_LOCUS4160</name>
</gene>
<comment type="function">
    <text evidence="6">Gustatory receptor which mediates acceptance or avoidance behavior, depending on its substrates.</text>
</comment>
<comment type="caution">
    <text evidence="6">Lacks conserved residue(s) required for the propagation of feature annotation.</text>
</comment>
<organism evidence="7 8">
    <name type="scientific">Arctia plantaginis</name>
    <name type="common">Wood tiger moth</name>
    <name type="synonym">Phalaena plantaginis</name>
    <dbReference type="NCBI Taxonomy" id="874455"/>
    <lineage>
        <taxon>Eukaryota</taxon>
        <taxon>Metazoa</taxon>
        <taxon>Ecdysozoa</taxon>
        <taxon>Arthropoda</taxon>
        <taxon>Hexapoda</taxon>
        <taxon>Insecta</taxon>
        <taxon>Pterygota</taxon>
        <taxon>Neoptera</taxon>
        <taxon>Endopterygota</taxon>
        <taxon>Lepidoptera</taxon>
        <taxon>Glossata</taxon>
        <taxon>Ditrysia</taxon>
        <taxon>Noctuoidea</taxon>
        <taxon>Erebidae</taxon>
        <taxon>Arctiinae</taxon>
        <taxon>Arctia</taxon>
    </lineage>
</organism>
<keyword evidence="6" id="KW-0675">Receptor</keyword>
<feature type="transmembrane region" description="Helical" evidence="6">
    <location>
        <begin position="290"/>
        <end position="310"/>
    </location>
</feature>
<evidence type="ECO:0000256" key="3">
    <source>
        <dbReference type="ARBA" id="ARBA00022692"/>
    </source>
</evidence>
<evidence type="ECO:0000256" key="5">
    <source>
        <dbReference type="ARBA" id="ARBA00023136"/>
    </source>
</evidence>
<feature type="transmembrane region" description="Helical" evidence="6">
    <location>
        <begin position="54"/>
        <end position="74"/>
    </location>
</feature>
<proteinExistence type="inferred from homology"/>
<keyword evidence="2 6" id="KW-1003">Cell membrane</keyword>
<evidence type="ECO:0000256" key="1">
    <source>
        <dbReference type="ARBA" id="ARBA00004651"/>
    </source>
</evidence>
<dbReference type="GO" id="GO:0007165">
    <property type="term" value="P:signal transduction"/>
    <property type="evidence" value="ECO:0007669"/>
    <property type="project" value="UniProtKB-KW"/>
</dbReference>
<dbReference type="GO" id="GO:0050909">
    <property type="term" value="P:sensory perception of taste"/>
    <property type="evidence" value="ECO:0007669"/>
    <property type="project" value="InterPro"/>
</dbReference>
<comment type="similarity">
    <text evidence="6">Belongs to the insect chemoreceptor superfamily. Gustatory receptor (GR) family.</text>
</comment>
<dbReference type="Proteomes" id="UP000494106">
    <property type="component" value="Unassembled WGS sequence"/>
</dbReference>
<evidence type="ECO:0000313" key="7">
    <source>
        <dbReference type="EMBL" id="CAB3230346.1"/>
    </source>
</evidence>
<dbReference type="OrthoDB" id="6478931at2759"/>
<dbReference type="GO" id="GO:0005886">
    <property type="term" value="C:plasma membrane"/>
    <property type="evidence" value="ECO:0007669"/>
    <property type="project" value="UniProtKB-SubCell"/>
</dbReference>
<evidence type="ECO:0000313" key="8">
    <source>
        <dbReference type="Proteomes" id="UP000494106"/>
    </source>
</evidence>
<evidence type="ECO:0000256" key="2">
    <source>
        <dbReference type="ARBA" id="ARBA00022475"/>
    </source>
</evidence>
<evidence type="ECO:0000256" key="6">
    <source>
        <dbReference type="RuleBase" id="RU363108"/>
    </source>
</evidence>
<keyword evidence="4 6" id="KW-1133">Transmembrane helix</keyword>
<sequence>MLYRYSDLETPLQLECTVSGALSFVLHMSRIAAIAPIKFEKVRGGWRISLSRFYYAYTILFVILSHIITGFNTFDRREELVDGYESSSNKQSMPVLIAVLYTMGIVVGIPIAVTGDKRLRYMINCLFYVEQLNKKLDHLNAKSSSYTETKTWFKVFFLFMHGYVGSFLDYGIYLYDVIAANSNASVPIIESSSSTNENKNKEIRINIRNAISYNFSKVFSPSAIRGSRTNLNLLRKLINIYCTLCHMIKLLNEGNGVALIMMLLYSTSYMVTGPYFVVTVMYRTKSELPVFKIVSIVGWCILCFSMLLTVTEPCHQTHLQV</sequence>
<dbReference type="EMBL" id="CADEBC010000428">
    <property type="protein sequence ID" value="CAB3230346.1"/>
    <property type="molecule type" value="Genomic_DNA"/>
</dbReference>
<dbReference type="Pfam" id="PF08395">
    <property type="entry name" value="7tm_7"/>
    <property type="match status" value="1"/>
</dbReference>
<keyword evidence="6" id="KW-0807">Transducer</keyword>
<keyword evidence="3 6" id="KW-0812">Transmembrane</keyword>
<comment type="caution">
    <text evidence="7">The sequence shown here is derived from an EMBL/GenBank/DDBJ whole genome shotgun (WGS) entry which is preliminary data.</text>
</comment>
<evidence type="ECO:0000256" key="4">
    <source>
        <dbReference type="ARBA" id="ARBA00022989"/>
    </source>
</evidence>
<reference evidence="7 8" key="1">
    <citation type="submission" date="2020-04" db="EMBL/GenBank/DDBJ databases">
        <authorList>
            <person name="Wallbank WR R."/>
            <person name="Pardo Diaz C."/>
            <person name="Kozak K."/>
            <person name="Martin S."/>
            <person name="Jiggins C."/>
            <person name="Moest M."/>
            <person name="Warren A I."/>
            <person name="Byers J.R.P. K."/>
            <person name="Montejo-Kovacevich G."/>
            <person name="Yen C E."/>
        </authorList>
    </citation>
    <scope>NUCLEOTIDE SEQUENCE [LARGE SCALE GENOMIC DNA]</scope>
</reference>
<keyword evidence="5 6" id="KW-0472">Membrane</keyword>
<accession>A0A8S0ZC49</accession>
<name>A0A8S0ZC49_ARCPL</name>
<feature type="transmembrane region" description="Helical" evidence="6">
    <location>
        <begin position="94"/>
        <end position="113"/>
    </location>
</feature>
<dbReference type="InterPro" id="IPR013604">
    <property type="entry name" value="7TM_chemorcpt"/>
</dbReference>